<evidence type="ECO:0000256" key="6">
    <source>
        <dbReference type="ARBA" id="ARBA00022763"/>
    </source>
</evidence>
<dbReference type="SUPFAM" id="SSF55811">
    <property type="entry name" value="Nudix"/>
    <property type="match status" value="1"/>
</dbReference>
<evidence type="ECO:0000256" key="1">
    <source>
        <dbReference type="ARBA" id="ARBA00001946"/>
    </source>
</evidence>
<dbReference type="PANTHER" id="PTHR47707:SF1">
    <property type="entry name" value="NUDIX HYDROLASE FAMILY PROTEIN"/>
    <property type="match status" value="1"/>
</dbReference>
<evidence type="ECO:0000256" key="7">
    <source>
        <dbReference type="ARBA" id="ARBA00022801"/>
    </source>
</evidence>
<evidence type="ECO:0000256" key="12">
    <source>
        <dbReference type="ARBA" id="ARBA00038905"/>
    </source>
</evidence>
<comment type="cofactor">
    <cofactor evidence="1">
        <name>Mg(2+)</name>
        <dbReference type="ChEBI" id="CHEBI:18420"/>
    </cofactor>
</comment>
<dbReference type="InterPro" id="IPR020084">
    <property type="entry name" value="NUDIX_hydrolase_CS"/>
</dbReference>
<comment type="similarity">
    <text evidence="2">Belongs to the Nudix hydrolase family.</text>
</comment>
<evidence type="ECO:0000313" key="19">
    <source>
        <dbReference type="Proteomes" id="UP001157353"/>
    </source>
</evidence>
<name>A0ABQ6DXY2_9GAMM</name>
<dbReference type="PROSITE" id="PS51462">
    <property type="entry name" value="NUDIX"/>
    <property type="match status" value="1"/>
</dbReference>
<feature type="domain" description="Nudix hydrolase" evidence="17">
    <location>
        <begin position="1"/>
        <end position="126"/>
    </location>
</feature>
<dbReference type="CDD" id="cd03425">
    <property type="entry name" value="NUDIX_MutT_NudA_like"/>
    <property type="match status" value="1"/>
</dbReference>
<dbReference type="NCBIfam" id="NF008044">
    <property type="entry name" value="PRK10776.1"/>
    <property type="match status" value="1"/>
</dbReference>
<gene>
    <name evidence="18" type="primary">mutT</name>
    <name evidence="18" type="ORF">GCM10007916_09100</name>
</gene>
<sequence length="126" mass="14363">MKVIDISIAIIKNAQHHFLITLRPDASHQGGKWEFPGGKIEIDETPEQAMCRELYEEVGLTASQYQLFEKLFFDYGDKQLNLYFYLVEDFTGEASGKEGQPLKWVSKSQLAEYAFPEANLSVIAKL</sequence>
<evidence type="ECO:0000256" key="16">
    <source>
        <dbReference type="ARBA" id="ARBA00042798"/>
    </source>
</evidence>
<keyword evidence="6" id="KW-0227">DNA damage</keyword>
<dbReference type="PRINTS" id="PR00502">
    <property type="entry name" value="NUDIXFAMILY"/>
</dbReference>
<keyword evidence="8" id="KW-0460">Magnesium</keyword>
<proteinExistence type="inferred from homology"/>
<reference evidence="19" key="1">
    <citation type="journal article" date="2019" name="Int. J. Syst. Evol. Microbiol.">
        <title>The Global Catalogue of Microorganisms (GCM) 10K type strain sequencing project: providing services to taxonomists for standard genome sequencing and annotation.</title>
        <authorList>
            <consortium name="The Broad Institute Genomics Platform"/>
            <consortium name="The Broad Institute Genome Sequencing Center for Infectious Disease"/>
            <person name="Wu L."/>
            <person name="Ma J."/>
        </authorList>
    </citation>
    <scope>NUCLEOTIDE SEQUENCE [LARGE SCALE GENOMIC DNA]</scope>
    <source>
        <strain evidence="19">NBRC 103166</strain>
    </source>
</reference>
<evidence type="ECO:0000256" key="13">
    <source>
        <dbReference type="ARBA" id="ARBA00040794"/>
    </source>
</evidence>
<dbReference type="EC" id="3.6.1.55" evidence="12"/>
<dbReference type="NCBIfam" id="TIGR00586">
    <property type="entry name" value="mutt"/>
    <property type="match status" value="1"/>
</dbReference>
<evidence type="ECO:0000256" key="9">
    <source>
        <dbReference type="ARBA" id="ARBA00023204"/>
    </source>
</evidence>
<evidence type="ECO:0000256" key="10">
    <source>
        <dbReference type="ARBA" id="ARBA00035861"/>
    </source>
</evidence>
<evidence type="ECO:0000256" key="15">
    <source>
        <dbReference type="ARBA" id="ARBA00041979"/>
    </source>
</evidence>
<evidence type="ECO:0000256" key="4">
    <source>
        <dbReference type="ARBA" id="ARBA00022705"/>
    </source>
</evidence>
<keyword evidence="3" id="KW-0515">Mutator protein</keyword>
<evidence type="ECO:0000256" key="8">
    <source>
        <dbReference type="ARBA" id="ARBA00022842"/>
    </source>
</evidence>
<dbReference type="InterPro" id="IPR047127">
    <property type="entry name" value="MutT-like"/>
</dbReference>
<comment type="catalytic activity">
    <reaction evidence="11">
        <text>8-oxo-GTP + H2O = 8-oxo-GMP + diphosphate + H(+)</text>
        <dbReference type="Rhea" id="RHEA:67616"/>
        <dbReference type="ChEBI" id="CHEBI:15377"/>
        <dbReference type="ChEBI" id="CHEBI:15378"/>
        <dbReference type="ChEBI" id="CHEBI:33019"/>
        <dbReference type="ChEBI" id="CHEBI:143553"/>
        <dbReference type="ChEBI" id="CHEBI:145694"/>
    </reaction>
</comment>
<dbReference type="InterPro" id="IPR003561">
    <property type="entry name" value="Mutator_MutT"/>
</dbReference>
<keyword evidence="9" id="KW-0234">DNA repair</keyword>
<evidence type="ECO:0000256" key="11">
    <source>
        <dbReference type="ARBA" id="ARBA00036904"/>
    </source>
</evidence>
<comment type="catalytic activity">
    <reaction evidence="10">
        <text>8-oxo-dGTP + H2O = 8-oxo-dGMP + diphosphate + H(+)</text>
        <dbReference type="Rhea" id="RHEA:31575"/>
        <dbReference type="ChEBI" id="CHEBI:15377"/>
        <dbReference type="ChEBI" id="CHEBI:15378"/>
        <dbReference type="ChEBI" id="CHEBI:33019"/>
        <dbReference type="ChEBI" id="CHEBI:63224"/>
        <dbReference type="ChEBI" id="CHEBI:77896"/>
        <dbReference type="EC" id="3.6.1.55"/>
    </reaction>
</comment>
<organism evidence="18 19">
    <name type="scientific">Psychromonas marina</name>
    <dbReference type="NCBI Taxonomy" id="88364"/>
    <lineage>
        <taxon>Bacteria</taxon>
        <taxon>Pseudomonadati</taxon>
        <taxon>Pseudomonadota</taxon>
        <taxon>Gammaproteobacteria</taxon>
        <taxon>Alteromonadales</taxon>
        <taxon>Psychromonadaceae</taxon>
        <taxon>Psychromonas</taxon>
    </lineage>
</organism>
<evidence type="ECO:0000256" key="5">
    <source>
        <dbReference type="ARBA" id="ARBA00022723"/>
    </source>
</evidence>
<accession>A0ABQ6DXY2</accession>
<evidence type="ECO:0000313" key="18">
    <source>
        <dbReference type="EMBL" id="GLS89843.1"/>
    </source>
</evidence>
<dbReference type="RefSeq" id="WP_284202969.1">
    <property type="nucleotide sequence ID" value="NZ_BSPQ01000002.1"/>
</dbReference>
<dbReference type="InterPro" id="IPR029119">
    <property type="entry name" value="MutY_C"/>
</dbReference>
<keyword evidence="19" id="KW-1185">Reference proteome</keyword>
<evidence type="ECO:0000259" key="17">
    <source>
        <dbReference type="PROSITE" id="PS51462"/>
    </source>
</evidence>
<dbReference type="EMBL" id="BSPQ01000002">
    <property type="protein sequence ID" value="GLS89843.1"/>
    <property type="molecule type" value="Genomic_DNA"/>
</dbReference>
<dbReference type="PROSITE" id="PS00893">
    <property type="entry name" value="NUDIX_BOX"/>
    <property type="match status" value="1"/>
</dbReference>
<comment type="caution">
    <text evidence="18">The sequence shown here is derived from an EMBL/GenBank/DDBJ whole genome shotgun (WGS) entry which is preliminary data.</text>
</comment>
<dbReference type="InterPro" id="IPR000086">
    <property type="entry name" value="NUDIX_hydrolase_dom"/>
</dbReference>
<keyword evidence="4" id="KW-0235">DNA replication</keyword>
<evidence type="ECO:0000256" key="3">
    <source>
        <dbReference type="ARBA" id="ARBA00022457"/>
    </source>
</evidence>
<dbReference type="InterPro" id="IPR020476">
    <property type="entry name" value="Nudix_hydrolase"/>
</dbReference>
<keyword evidence="5" id="KW-0479">Metal-binding</keyword>
<evidence type="ECO:0000256" key="2">
    <source>
        <dbReference type="ARBA" id="ARBA00005582"/>
    </source>
</evidence>
<keyword evidence="7" id="KW-0378">Hydrolase</keyword>
<dbReference type="Pfam" id="PF14815">
    <property type="entry name" value="NUDIX_4"/>
    <property type="match status" value="1"/>
</dbReference>
<dbReference type="PANTHER" id="PTHR47707">
    <property type="entry name" value="8-OXO-DGTP DIPHOSPHATASE"/>
    <property type="match status" value="1"/>
</dbReference>
<dbReference type="Gene3D" id="3.90.79.10">
    <property type="entry name" value="Nucleoside Triphosphate Pyrophosphohydrolase"/>
    <property type="match status" value="1"/>
</dbReference>
<dbReference type="Proteomes" id="UP001157353">
    <property type="component" value="Unassembled WGS sequence"/>
</dbReference>
<evidence type="ECO:0000256" key="14">
    <source>
        <dbReference type="ARBA" id="ARBA00041592"/>
    </source>
</evidence>
<protein>
    <recommendedName>
        <fullName evidence="13">8-oxo-dGTP diphosphatase</fullName>
        <ecNumber evidence="12">3.6.1.55</ecNumber>
    </recommendedName>
    <alternativeName>
        <fullName evidence="16">7,8-dihydro-8-oxoguanine-triphosphatase</fullName>
    </alternativeName>
    <alternativeName>
        <fullName evidence="15">Mutator protein MutT</fullName>
    </alternativeName>
    <alternativeName>
        <fullName evidence="14">dGTP pyrophosphohydrolase</fullName>
    </alternativeName>
</protein>
<dbReference type="InterPro" id="IPR015797">
    <property type="entry name" value="NUDIX_hydrolase-like_dom_sf"/>
</dbReference>